<organism evidence="1 2">
    <name type="scientific">Vanilla planifolia</name>
    <name type="common">Vanilla</name>
    <dbReference type="NCBI Taxonomy" id="51239"/>
    <lineage>
        <taxon>Eukaryota</taxon>
        <taxon>Viridiplantae</taxon>
        <taxon>Streptophyta</taxon>
        <taxon>Embryophyta</taxon>
        <taxon>Tracheophyta</taxon>
        <taxon>Spermatophyta</taxon>
        <taxon>Magnoliopsida</taxon>
        <taxon>Liliopsida</taxon>
        <taxon>Asparagales</taxon>
        <taxon>Orchidaceae</taxon>
        <taxon>Vanilloideae</taxon>
        <taxon>Vanilleae</taxon>
        <taxon>Vanilla</taxon>
    </lineage>
</organism>
<name>A0A835VJE2_VANPL</name>
<gene>
    <name evidence="1" type="ORF">HPP92_002926</name>
</gene>
<evidence type="ECO:0000313" key="2">
    <source>
        <dbReference type="Proteomes" id="UP000639772"/>
    </source>
</evidence>
<evidence type="ECO:0000313" key="1">
    <source>
        <dbReference type="EMBL" id="KAG0502854.1"/>
    </source>
</evidence>
<comment type="caution">
    <text evidence="1">The sequence shown here is derived from an EMBL/GenBank/DDBJ whole genome shotgun (WGS) entry which is preliminary data.</text>
</comment>
<accession>A0A835VJE2</accession>
<dbReference type="AlphaFoldDB" id="A0A835VJE2"/>
<proteinExistence type="predicted"/>
<protein>
    <submittedName>
        <fullName evidence="1">Uncharacterized protein</fullName>
    </submittedName>
</protein>
<sequence length="86" mass="8914">MFTLTSSSTADIDLQKNLEVEGAMEVSTGACTVVAEVSGDVMVSCPRADGVFAMVGAATSVEDGSSLPLSRSLMIKIRSISVPMTR</sequence>
<dbReference type="EMBL" id="JADCNM010000001">
    <property type="protein sequence ID" value="KAG0502854.1"/>
    <property type="molecule type" value="Genomic_DNA"/>
</dbReference>
<dbReference type="Proteomes" id="UP000639772">
    <property type="component" value="Chromosome 1"/>
</dbReference>
<reference evidence="1 2" key="1">
    <citation type="journal article" date="2020" name="Nat. Food">
        <title>A phased Vanilla planifolia genome enables genetic improvement of flavour and production.</title>
        <authorList>
            <person name="Hasing T."/>
            <person name="Tang H."/>
            <person name="Brym M."/>
            <person name="Khazi F."/>
            <person name="Huang T."/>
            <person name="Chambers A.H."/>
        </authorList>
    </citation>
    <scope>NUCLEOTIDE SEQUENCE [LARGE SCALE GENOMIC DNA]</scope>
    <source>
        <tissue evidence="1">Leaf</tissue>
    </source>
</reference>